<gene>
    <name evidence="1" type="ORF">G2W53_014918</name>
</gene>
<comment type="caution">
    <text evidence="1">The sequence shown here is derived from an EMBL/GenBank/DDBJ whole genome shotgun (WGS) entry which is preliminary data.</text>
</comment>
<dbReference type="EMBL" id="JAAIUW010000005">
    <property type="protein sequence ID" value="KAF7832585.1"/>
    <property type="molecule type" value="Genomic_DNA"/>
</dbReference>
<proteinExistence type="predicted"/>
<evidence type="ECO:0000313" key="2">
    <source>
        <dbReference type="Proteomes" id="UP000634136"/>
    </source>
</evidence>
<keyword evidence="2" id="KW-1185">Reference proteome</keyword>
<protein>
    <submittedName>
        <fullName evidence="1">Uncharacterized protein</fullName>
    </submittedName>
</protein>
<reference evidence="1" key="1">
    <citation type="submission" date="2020-09" db="EMBL/GenBank/DDBJ databases">
        <title>Genome-Enabled Discovery of Anthraquinone Biosynthesis in Senna tora.</title>
        <authorList>
            <person name="Kang S.-H."/>
            <person name="Pandey R.P."/>
            <person name="Lee C.-M."/>
            <person name="Sim J.-S."/>
            <person name="Jeong J.-T."/>
            <person name="Choi B.-S."/>
            <person name="Jung M."/>
            <person name="Ginzburg D."/>
            <person name="Zhao K."/>
            <person name="Won S.Y."/>
            <person name="Oh T.-J."/>
            <person name="Yu Y."/>
            <person name="Kim N.-H."/>
            <person name="Lee O.R."/>
            <person name="Lee T.-H."/>
            <person name="Bashyal P."/>
            <person name="Kim T.-S."/>
            <person name="Lee W.-H."/>
            <person name="Kawkins C."/>
            <person name="Kim C.-K."/>
            <person name="Kim J.S."/>
            <person name="Ahn B.O."/>
            <person name="Rhee S.Y."/>
            <person name="Sohng J.K."/>
        </authorList>
    </citation>
    <scope>NUCLEOTIDE SEQUENCE</scope>
    <source>
        <tissue evidence="1">Leaf</tissue>
    </source>
</reference>
<evidence type="ECO:0000313" key="1">
    <source>
        <dbReference type="EMBL" id="KAF7832585.1"/>
    </source>
</evidence>
<sequence length="38" mass="4640">MAFRAIRRLRMRRTRQREVVRAEVMDLPHEAVEDKGYP</sequence>
<name>A0A834WUH8_9FABA</name>
<dbReference type="AlphaFoldDB" id="A0A834WUH8"/>
<organism evidence="1 2">
    <name type="scientific">Senna tora</name>
    <dbReference type="NCBI Taxonomy" id="362788"/>
    <lineage>
        <taxon>Eukaryota</taxon>
        <taxon>Viridiplantae</taxon>
        <taxon>Streptophyta</taxon>
        <taxon>Embryophyta</taxon>
        <taxon>Tracheophyta</taxon>
        <taxon>Spermatophyta</taxon>
        <taxon>Magnoliopsida</taxon>
        <taxon>eudicotyledons</taxon>
        <taxon>Gunneridae</taxon>
        <taxon>Pentapetalae</taxon>
        <taxon>rosids</taxon>
        <taxon>fabids</taxon>
        <taxon>Fabales</taxon>
        <taxon>Fabaceae</taxon>
        <taxon>Caesalpinioideae</taxon>
        <taxon>Cassia clade</taxon>
        <taxon>Senna</taxon>
    </lineage>
</organism>
<accession>A0A834WUH8</accession>
<dbReference type="Proteomes" id="UP000634136">
    <property type="component" value="Unassembled WGS sequence"/>
</dbReference>